<dbReference type="Proteomes" id="UP001054945">
    <property type="component" value="Unassembled WGS sequence"/>
</dbReference>
<gene>
    <name evidence="1" type="ORF">CEXT_695681</name>
</gene>
<accession>A0AAV4YC16</accession>
<dbReference type="EMBL" id="BPLR01001781">
    <property type="protein sequence ID" value="GIZ04683.1"/>
    <property type="molecule type" value="Genomic_DNA"/>
</dbReference>
<keyword evidence="2" id="KW-1185">Reference proteome</keyword>
<reference evidence="1 2" key="1">
    <citation type="submission" date="2021-06" db="EMBL/GenBank/DDBJ databases">
        <title>Caerostris extrusa draft genome.</title>
        <authorList>
            <person name="Kono N."/>
            <person name="Arakawa K."/>
        </authorList>
    </citation>
    <scope>NUCLEOTIDE SEQUENCE [LARGE SCALE GENOMIC DNA]</scope>
</reference>
<sequence length="90" mass="10348">MYRISKNALRCLDIYMIVTETLHVAHNFRKTSDHCKAENLTEFAMDEPAGADVSQHFWGWNDISLFPGRVPPWNSLSHRGCPCKFESFSS</sequence>
<evidence type="ECO:0000313" key="1">
    <source>
        <dbReference type="EMBL" id="GIZ04683.1"/>
    </source>
</evidence>
<proteinExistence type="predicted"/>
<evidence type="ECO:0000313" key="2">
    <source>
        <dbReference type="Proteomes" id="UP001054945"/>
    </source>
</evidence>
<comment type="caution">
    <text evidence="1">The sequence shown here is derived from an EMBL/GenBank/DDBJ whole genome shotgun (WGS) entry which is preliminary data.</text>
</comment>
<name>A0AAV4YC16_CAEEX</name>
<protein>
    <submittedName>
        <fullName evidence="1">Uncharacterized protein</fullName>
    </submittedName>
</protein>
<organism evidence="1 2">
    <name type="scientific">Caerostris extrusa</name>
    <name type="common">Bark spider</name>
    <name type="synonym">Caerostris bankana</name>
    <dbReference type="NCBI Taxonomy" id="172846"/>
    <lineage>
        <taxon>Eukaryota</taxon>
        <taxon>Metazoa</taxon>
        <taxon>Ecdysozoa</taxon>
        <taxon>Arthropoda</taxon>
        <taxon>Chelicerata</taxon>
        <taxon>Arachnida</taxon>
        <taxon>Araneae</taxon>
        <taxon>Araneomorphae</taxon>
        <taxon>Entelegynae</taxon>
        <taxon>Araneoidea</taxon>
        <taxon>Araneidae</taxon>
        <taxon>Caerostris</taxon>
    </lineage>
</organism>
<dbReference type="AlphaFoldDB" id="A0AAV4YC16"/>